<comment type="caution">
    <text evidence="1">The sequence shown here is derived from an EMBL/GenBank/DDBJ whole genome shotgun (WGS) entry which is preliminary data.</text>
</comment>
<dbReference type="AlphaFoldDB" id="A0A0G9MVV2"/>
<keyword evidence="2" id="KW-1185">Reference proteome</keyword>
<dbReference type="STRING" id="1581420.AAW00_11015"/>
<accession>A0A0G9MVV2</accession>
<organism evidence="1 2">
    <name type="scientific">Aurantiacibacter luteus</name>
    <dbReference type="NCBI Taxonomy" id="1581420"/>
    <lineage>
        <taxon>Bacteria</taxon>
        <taxon>Pseudomonadati</taxon>
        <taxon>Pseudomonadota</taxon>
        <taxon>Alphaproteobacteria</taxon>
        <taxon>Sphingomonadales</taxon>
        <taxon>Erythrobacteraceae</taxon>
        <taxon>Aurantiacibacter</taxon>
    </lineage>
</organism>
<protein>
    <submittedName>
        <fullName evidence="1">Uncharacterized protein</fullName>
    </submittedName>
</protein>
<dbReference type="Proteomes" id="UP000053464">
    <property type="component" value="Unassembled WGS sequence"/>
</dbReference>
<gene>
    <name evidence="1" type="ORF">AAW00_11015</name>
</gene>
<reference evidence="1 2" key="1">
    <citation type="submission" date="2015-04" db="EMBL/GenBank/DDBJ databases">
        <title>The draft genome sequence of Erythrobacter luteus KA37.</title>
        <authorList>
            <person name="Zhuang L."/>
            <person name="Liu Y."/>
            <person name="Shao Z."/>
        </authorList>
    </citation>
    <scope>NUCLEOTIDE SEQUENCE [LARGE SCALE GENOMIC DNA]</scope>
    <source>
        <strain evidence="1 2">KA37</strain>
    </source>
</reference>
<dbReference type="PATRIC" id="fig|1581420.6.peg.2255"/>
<evidence type="ECO:0000313" key="2">
    <source>
        <dbReference type="Proteomes" id="UP000053464"/>
    </source>
</evidence>
<name>A0A0G9MVV2_9SPHN</name>
<dbReference type="OrthoDB" id="7507855at2"/>
<dbReference type="RefSeq" id="WP_047004336.1">
    <property type="nucleotide sequence ID" value="NZ_LBHB01000002.1"/>
</dbReference>
<dbReference type="EMBL" id="LBHB01000002">
    <property type="protein sequence ID" value="KLE34689.1"/>
    <property type="molecule type" value="Genomic_DNA"/>
</dbReference>
<proteinExistence type="predicted"/>
<sequence>MNDPSHIDYGALVGWTGSLSGERVTLRLQSVTRPPPHTEDDVHAHVYMLDTNQAAQLANYLLKMCDLSPPDRVNRGLLARLFG</sequence>
<evidence type="ECO:0000313" key="1">
    <source>
        <dbReference type="EMBL" id="KLE34689.1"/>
    </source>
</evidence>